<dbReference type="InterPro" id="IPR008965">
    <property type="entry name" value="CBM2/CBM3_carb-bd_dom_sf"/>
</dbReference>
<dbReference type="Gene3D" id="2.60.40.290">
    <property type="match status" value="1"/>
</dbReference>
<gene>
    <name evidence="5" type="ORF">BDK92_7725</name>
</gene>
<sequence>MGRYSHAVTDIRTEAELRHPVSRVWRALTDAQLLGQWLGATDLQPEAGAPFELTPIDLPGVEGEVNGAVVEVVEPQRLVLRWREDGVRVLVSFELIETEQGCLITVRQSGTDGHWTSEQEEQRQQAYGQLLSGPLPAVLDWLAFREVDFTSETAEADGAAAGAAQGAVTANRDPEQRRRRLVGGLIGTAIVVGAAMVVGALIRPTADPTTAAAIPPSGAPASDGSATGGPPSPAVSGAASSSRSGTSAPSATTTASASPSTTPSAGTPSTQPATANPPAGAAAPPAQPNLDARYTRASSELLGYTGEIVVTNSGNAKATQWVVTVVLDGGATVADVSGARYDQKGRTVTFTGDSVAAGATARFRFQVNAALSERQPQSCRIGDRPCSGL</sequence>
<keyword evidence="6" id="KW-1185">Reference proteome</keyword>
<evidence type="ECO:0000313" key="5">
    <source>
        <dbReference type="EMBL" id="RKR93204.1"/>
    </source>
</evidence>
<feature type="compositionally biased region" description="Low complexity" evidence="2">
    <location>
        <begin position="211"/>
        <end position="284"/>
    </location>
</feature>
<organism evidence="5 6">
    <name type="scientific">Micromonospora pisi</name>
    <dbReference type="NCBI Taxonomy" id="589240"/>
    <lineage>
        <taxon>Bacteria</taxon>
        <taxon>Bacillati</taxon>
        <taxon>Actinomycetota</taxon>
        <taxon>Actinomycetes</taxon>
        <taxon>Micromonosporales</taxon>
        <taxon>Micromonosporaceae</taxon>
        <taxon>Micromonospora</taxon>
    </lineage>
</organism>
<dbReference type="EMBL" id="RBKT01000001">
    <property type="protein sequence ID" value="RKR93204.1"/>
    <property type="molecule type" value="Genomic_DNA"/>
</dbReference>
<keyword evidence="3" id="KW-0812">Transmembrane</keyword>
<keyword evidence="3" id="KW-1133">Transmembrane helix</keyword>
<dbReference type="SMART" id="SM00637">
    <property type="entry name" value="CBD_II"/>
    <property type="match status" value="1"/>
</dbReference>
<dbReference type="InterPro" id="IPR023393">
    <property type="entry name" value="START-like_dom_sf"/>
</dbReference>
<dbReference type="AlphaFoldDB" id="A0A495JY61"/>
<dbReference type="GO" id="GO:0004553">
    <property type="term" value="F:hydrolase activity, hydrolyzing O-glycosyl compounds"/>
    <property type="evidence" value="ECO:0007669"/>
    <property type="project" value="InterPro"/>
</dbReference>
<feature type="transmembrane region" description="Helical" evidence="3">
    <location>
        <begin position="181"/>
        <end position="202"/>
    </location>
</feature>
<proteinExistence type="inferred from homology"/>
<dbReference type="GO" id="GO:0030247">
    <property type="term" value="F:polysaccharide binding"/>
    <property type="evidence" value="ECO:0007669"/>
    <property type="project" value="UniProtKB-UniRule"/>
</dbReference>
<dbReference type="SUPFAM" id="SSF55961">
    <property type="entry name" value="Bet v1-like"/>
    <property type="match status" value="1"/>
</dbReference>
<dbReference type="Pfam" id="PF00553">
    <property type="entry name" value="CBM_2"/>
    <property type="match status" value="1"/>
</dbReference>
<evidence type="ECO:0000259" key="4">
    <source>
        <dbReference type="PROSITE" id="PS51173"/>
    </source>
</evidence>
<comment type="caution">
    <text evidence="5">The sequence shown here is derived from an EMBL/GenBank/DDBJ whole genome shotgun (WGS) entry which is preliminary data.</text>
</comment>
<keyword evidence="3" id="KW-0472">Membrane</keyword>
<dbReference type="InterPro" id="IPR013538">
    <property type="entry name" value="ASHA1/2-like_C"/>
</dbReference>
<dbReference type="GO" id="GO:0005975">
    <property type="term" value="P:carbohydrate metabolic process"/>
    <property type="evidence" value="ECO:0007669"/>
    <property type="project" value="InterPro"/>
</dbReference>
<evidence type="ECO:0000256" key="1">
    <source>
        <dbReference type="ARBA" id="ARBA00006817"/>
    </source>
</evidence>
<dbReference type="Gene3D" id="3.30.530.20">
    <property type="match status" value="1"/>
</dbReference>
<dbReference type="InterPro" id="IPR012291">
    <property type="entry name" value="CBM2_carb-bd_dom_sf"/>
</dbReference>
<dbReference type="Proteomes" id="UP000277671">
    <property type="component" value="Unassembled WGS sequence"/>
</dbReference>
<reference evidence="5 6" key="1">
    <citation type="submission" date="2018-10" db="EMBL/GenBank/DDBJ databases">
        <title>Sequencing the genomes of 1000 actinobacteria strains.</title>
        <authorList>
            <person name="Klenk H.-P."/>
        </authorList>
    </citation>
    <scope>NUCLEOTIDE SEQUENCE [LARGE SCALE GENOMIC DNA]</scope>
    <source>
        <strain evidence="5 6">DSM 45175</strain>
    </source>
</reference>
<accession>A0A495JY61</accession>
<feature type="region of interest" description="Disordered" evidence="2">
    <location>
        <begin position="211"/>
        <end position="289"/>
    </location>
</feature>
<evidence type="ECO:0000256" key="3">
    <source>
        <dbReference type="SAM" id="Phobius"/>
    </source>
</evidence>
<feature type="domain" description="CBM2" evidence="4">
    <location>
        <begin position="277"/>
        <end position="389"/>
    </location>
</feature>
<dbReference type="Pfam" id="PF08327">
    <property type="entry name" value="AHSA1"/>
    <property type="match status" value="1"/>
</dbReference>
<dbReference type="CDD" id="cd07814">
    <property type="entry name" value="SRPBCC_CalC_Aha1-like"/>
    <property type="match status" value="1"/>
</dbReference>
<protein>
    <submittedName>
        <fullName evidence="5">Uncharacterized protein YndB with AHSA1/START domain</fullName>
    </submittedName>
</protein>
<comment type="similarity">
    <text evidence="1">Belongs to the AHA1 family.</text>
</comment>
<name>A0A495JY61_9ACTN</name>
<evidence type="ECO:0000256" key="2">
    <source>
        <dbReference type="SAM" id="MobiDB-lite"/>
    </source>
</evidence>
<dbReference type="SUPFAM" id="SSF49384">
    <property type="entry name" value="Carbohydrate-binding domain"/>
    <property type="match status" value="1"/>
</dbReference>
<dbReference type="InterPro" id="IPR001919">
    <property type="entry name" value="CBD2"/>
</dbReference>
<evidence type="ECO:0000313" key="6">
    <source>
        <dbReference type="Proteomes" id="UP000277671"/>
    </source>
</evidence>
<dbReference type="PROSITE" id="PS51173">
    <property type="entry name" value="CBM2"/>
    <property type="match status" value="1"/>
</dbReference>